<feature type="domain" description="Methyltransferase" evidence="8">
    <location>
        <begin position="553"/>
        <end position="664"/>
    </location>
</feature>
<comment type="catalytic activity">
    <reaction evidence="7">
        <text>N-methylethanolamine phosphate + S-adenosyl-L-methionine = N,N-dimethylethanolamine phosphate + S-adenosyl-L-homocysteine + H(+)</text>
        <dbReference type="Rhea" id="RHEA:25321"/>
        <dbReference type="ChEBI" id="CHEBI:15378"/>
        <dbReference type="ChEBI" id="CHEBI:57781"/>
        <dbReference type="ChEBI" id="CHEBI:57856"/>
        <dbReference type="ChEBI" id="CHEBI:58641"/>
        <dbReference type="ChEBI" id="CHEBI:59789"/>
        <dbReference type="EC" id="2.1.1.103"/>
    </reaction>
    <physiologicalReaction direction="left-to-right" evidence="7">
        <dbReference type="Rhea" id="RHEA:25322"/>
    </physiologicalReaction>
</comment>
<dbReference type="Gene3D" id="3.40.50.150">
    <property type="entry name" value="Vaccinia Virus protein VP39"/>
    <property type="match status" value="1"/>
</dbReference>
<evidence type="ECO:0000256" key="2">
    <source>
        <dbReference type="ARBA" id="ARBA00005189"/>
    </source>
</evidence>
<dbReference type="CDD" id="cd02440">
    <property type="entry name" value="AdoMet_MTases"/>
    <property type="match status" value="1"/>
</dbReference>
<name>A0A9P1BFD9_9DINO</name>
<dbReference type="Proteomes" id="UP001152797">
    <property type="component" value="Unassembled WGS sequence"/>
</dbReference>
<dbReference type="AlphaFoldDB" id="A0A9P1BFD9"/>
<sequence>MNLQALRKAAEDGDLQSMARMDLRLQGALEEDEAFRNVGGTDFQNPKAKAALRLYQDSVTMGRRNGNIDREAFQAVMHDDPESLRQLISLGLDIEGTRNAGGHSLLQLAQERGKDQCAQVLLREGAKVPELEGDYCKVCVRWCEMLLVLLPGTIDEQPRDVAPLMELAAKADSKLRACVRKGSAWPSLAPRAKEVRESVTLRVAGTKLEELEGICAADVNVSLALKLLGEYAELRQSAGGLGDSKSPEAEKLRGCIAKLGEIIQSAFEQSIETGDTGGMQRLLSAAKELEEGQKKCLQGDGGLAIAKSLEQRKAGITLKSILGNAERHVGTESKELHRLFLEAEAAFKKIDAEHLDKLATGARWRFRLASGKFKDYSEEKTREVEELYQKWCKKGKPSGKQDCRFEITIQVKSGPPTVWATQLTEQFPKSLPKPTMRSLCRHVGRGAPVTRRSLCVWSKVWVAPTRKLLQPLPLWRRAFSGLTRAQSVEGEENQKDYYDKSSHYDVIFKSDNIRLGYFPHLAPNASPGSVPLDITQSGFALTDHMLKLMKCNSESRVLDMGCGKGQACVDVARQSGAAVTGVDLSTSNIQRAKELQHEHQDLRLKFLEGSITTLPKEIKVTPFTHIMSVQAWVHVHAALDVVLAEAHSVLEPGGLVCVEDFCSNDSGVISDQALRHFYKRLHFDLVMGPRAWHERAEAAGFQVVHWENLRDHMAESYRLMAASAAEHGLTSADGCSLQLNYLNSMDIVQKGEATMILAVLKRL</sequence>
<dbReference type="SUPFAM" id="SSF53335">
    <property type="entry name" value="S-adenosyl-L-methionine-dependent methyltransferases"/>
    <property type="match status" value="1"/>
</dbReference>
<reference evidence="10" key="2">
    <citation type="submission" date="2024-04" db="EMBL/GenBank/DDBJ databases">
        <authorList>
            <person name="Chen Y."/>
            <person name="Shah S."/>
            <person name="Dougan E. K."/>
            <person name="Thang M."/>
            <person name="Chan C."/>
        </authorList>
    </citation>
    <scope>NUCLEOTIDE SEQUENCE [LARGE SCALE GENOMIC DNA]</scope>
</reference>
<keyword evidence="3" id="KW-0489">Methyltransferase</keyword>
<dbReference type="EC" id="2.1.1.103" evidence="5"/>
<evidence type="ECO:0000256" key="5">
    <source>
        <dbReference type="ARBA" id="ARBA00035674"/>
    </source>
</evidence>
<dbReference type="EMBL" id="CAMXCT030000008">
    <property type="protein sequence ID" value="CAL4759703.1"/>
    <property type="molecule type" value="Genomic_DNA"/>
</dbReference>
<dbReference type="PANTHER" id="PTHR44307:SF2">
    <property type="entry name" value="PHOSPHOETHANOLAMINE METHYLTRANSFERASE ISOFORM X1"/>
    <property type="match status" value="1"/>
</dbReference>
<evidence type="ECO:0000256" key="4">
    <source>
        <dbReference type="ARBA" id="ARBA00022679"/>
    </source>
</evidence>
<keyword evidence="11" id="KW-1185">Reference proteome</keyword>
<dbReference type="Gene3D" id="1.25.40.20">
    <property type="entry name" value="Ankyrin repeat-containing domain"/>
    <property type="match status" value="1"/>
</dbReference>
<comment type="caution">
    <text evidence="9">The sequence shown here is derived from an EMBL/GenBank/DDBJ whole genome shotgun (WGS) entry which is preliminary data.</text>
</comment>
<proteinExistence type="predicted"/>
<dbReference type="EMBL" id="CAMXCT020000008">
    <property type="protein sequence ID" value="CAL1125766.1"/>
    <property type="molecule type" value="Genomic_DNA"/>
</dbReference>
<comment type="pathway">
    <text evidence="2">Lipid metabolism.</text>
</comment>
<evidence type="ECO:0000313" key="10">
    <source>
        <dbReference type="EMBL" id="CAL1125766.1"/>
    </source>
</evidence>
<evidence type="ECO:0000313" key="11">
    <source>
        <dbReference type="Proteomes" id="UP001152797"/>
    </source>
</evidence>
<dbReference type="Pfam" id="PF13847">
    <property type="entry name" value="Methyltransf_31"/>
    <property type="match status" value="1"/>
</dbReference>
<dbReference type="SUPFAM" id="SSF48403">
    <property type="entry name" value="Ankyrin repeat"/>
    <property type="match status" value="1"/>
</dbReference>
<gene>
    <name evidence="9" type="ORF">C1SCF055_LOCUS978</name>
</gene>
<evidence type="ECO:0000256" key="3">
    <source>
        <dbReference type="ARBA" id="ARBA00022603"/>
    </source>
</evidence>
<comment type="pathway">
    <text evidence="1">Phospholipid metabolism; phosphatidylcholine biosynthesis.</text>
</comment>
<keyword evidence="4" id="KW-0808">Transferase</keyword>
<evidence type="ECO:0000313" key="9">
    <source>
        <dbReference type="EMBL" id="CAI3972391.1"/>
    </source>
</evidence>
<dbReference type="EMBL" id="CAMXCT010000008">
    <property type="protein sequence ID" value="CAI3972391.1"/>
    <property type="molecule type" value="Genomic_DNA"/>
</dbReference>
<reference evidence="9" key="1">
    <citation type="submission" date="2022-10" db="EMBL/GenBank/DDBJ databases">
        <authorList>
            <person name="Chen Y."/>
            <person name="Dougan E. K."/>
            <person name="Chan C."/>
            <person name="Rhodes N."/>
            <person name="Thang M."/>
        </authorList>
    </citation>
    <scope>NUCLEOTIDE SEQUENCE</scope>
</reference>
<evidence type="ECO:0000256" key="6">
    <source>
        <dbReference type="ARBA" id="ARBA00047619"/>
    </source>
</evidence>
<dbReference type="GO" id="GO:0032259">
    <property type="term" value="P:methylation"/>
    <property type="evidence" value="ECO:0007669"/>
    <property type="project" value="UniProtKB-KW"/>
</dbReference>
<comment type="catalytic activity">
    <reaction evidence="6">
        <text>N,N-dimethylethanolamine phosphate + S-adenosyl-L-methionine = phosphocholine + S-adenosyl-L-homocysteine + H(+)</text>
        <dbReference type="Rhea" id="RHEA:25325"/>
        <dbReference type="ChEBI" id="CHEBI:15378"/>
        <dbReference type="ChEBI" id="CHEBI:57856"/>
        <dbReference type="ChEBI" id="CHEBI:58641"/>
        <dbReference type="ChEBI" id="CHEBI:59789"/>
        <dbReference type="ChEBI" id="CHEBI:295975"/>
        <dbReference type="EC" id="2.1.1.103"/>
    </reaction>
    <physiologicalReaction direction="left-to-right" evidence="6">
        <dbReference type="Rhea" id="RHEA:25326"/>
    </physiologicalReaction>
</comment>
<dbReference type="GO" id="GO:0000234">
    <property type="term" value="F:phosphoethanolamine N-methyltransferase activity"/>
    <property type="evidence" value="ECO:0007669"/>
    <property type="project" value="UniProtKB-EC"/>
</dbReference>
<protein>
    <recommendedName>
        <fullName evidence="5">phosphoethanolamine N-methyltransferase</fullName>
        <ecNumber evidence="5">2.1.1.103</ecNumber>
    </recommendedName>
</protein>
<dbReference type="OrthoDB" id="4310724at2759"/>
<dbReference type="InterPro" id="IPR029063">
    <property type="entry name" value="SAM-dependent_MTases_sf"/>
</dbReference>
<dbReference type="InterPro" id="IPR025714">
    <property type="entry name" value="Methyltranfer_dom"/>
</dbReference>
<accession>A0A9P1BFD9</accession>
<evidence type="ECO:0000256" key="1">
    <source>
        <dbReference type="ARBA" id="ARBA00004969"/>
    </source>
</evidence>
<evidence type="ECO:0000256" key="7">
    <source>
        <dbReference type="ARBA" id="ARBA00047841"/>
    </source>
</evidence>
<dbReference type="InterPro" id="IPR036770">
    <property type="entry name" value="Ankyrin_rpt-contain_sf"/>
</dbReference>
<dbReference type="PANTHER" id="PTHR44307">
    <property type="entry name" value="PHOSPHOETHANOLAMINE METHYLTRANSFERASE"/>
    <property type="match status" value="1"/>
</dbReference>
<organism evidence="9">
    <name type="scientific">Cladocopium goreaui</name>
    <dbReference type="NCBI Taxonomy" id="2562237"/>
    <lineage>
        <taxon>Eukaryota</taxon>
        <taxon>Sar</taxon>
        <taxon>Alveolata</taxon>
        <taxon>Dinophyceae</taxon>
        <taxon>Suessiales</taxon>
        <taxon>Symbiodiniaceae</taxon>
        <taxon>Cladocopium</taxon>
    </lineage>
</organism>
<evidence type="ECO:0000259" key="8">
    <source>
        <dbReference type="Pfam" id="PF13847"/>
    </source>
</evidence>